<accession>A0AAW1KBV3</accession>
<proteinExistence type="predicted"/>
<evidence type="ECO:0000313" key="1">
    <source>
        <dbReference type="EMBL" id="KAK9715909.1"/>
    </source>
</evidence>
<evidence type="ECO:0000313" key="2">
    <source>
        <dbReference type="Proteomes" id="UP001443914"/>
    </source>
</evidence>
<gene>
    <name evidence="1" type="ORF">RND81_06G198100</name>
</gene>
<organism evidence="1 2">
    <name type="scientific">Saponaria officinalis</name>
    <name type="common">Common soapwort</name>
    <name type="synonym">Lychnis saponaria</name>
    <dbReference type="NCBI Taxonomy" id="3572"/>
    <lineage>
        <taxon>Eukaryota</taxon>
        <taxon>Viridiplantae</taxon>
        <taxon>Streptophyta</taxon>
        <taxon>Embryophyta</taxon>
        <taxon>Tracheophyta</taxon>
        <taxon>Spermatophyta</taxon>
        <taxon>Magnoliopsida</taxon>
        <taxon>eudicotyledons</taxon>
        <taxon>Gunneridae</taxon>
        <taxon>Pentapetalae</taxon>
        <taxon>Caryophyllales</taxon>
        <taxon>Caryophyllaceae</taxon>
        <taxon>Caryophylleae</taxon>
        <taxon>Saponaria</taxon>
    </lineage>
</organism>
<name>A0AAW1KBV3_SAPOF</name>
<dbReference type="EMBL" id="JBDFQZ010000006">
    <property type="protein sequence ID" value="KAK9715909.1"/>
    <property type="molecule type" value="Genomic_DNA"/>
</dbReference>
<dbReference type="Proteomes" id="UP001443914">
    <property type="component" value="Unassembled WGS sequence"/>
</dbReference>
<dbReference type="AlphaFoldDB" id="A0AAW1KBV3"/>
<comment type="caution">
    <text evidence="1">The sequence shown here is derived from an EMBL/GenBank/DDBJ whole genome shotgun (WGS) entry which is preliminary data.</text>
</comment>
<protein>
    <submittedName>
        <fullName evidence="1">Uncharacterized protein</fullName>
    </submittedName>
</protein>
<keyword evidence="2" id="KW-1185">Reference proteome</keyword>
<reference evidence="1" key="1">
    <citation type="submission" date="2024-03" db="EMBL/GenBank/DDBJ databases">
        <title>WGS assembly of Saponaria officinalis var. Norfolk2.</title>
        <authorList>
            <person name="Jenkins J."/>
            <person name="Shu S."/>
            <person name="Grimwood J."/>
            <person name="Barry K."/>
            <person name="Goodstein D."/>
            <person name="Schmutz J."/>
            <person name="Leebens-Mack J."/>
            <person name="Osbourn A."/>
        </authorList>
    </citation>
    <scope>NUCLEOTIDE SEQUENCE [LARGE SCALE GENOMIC DNA]</scope>
    <source>
        <strain evidence="1">JIC</strain>
    </source>
</reference>
<sequence length="155" mass="17470">MTISGIFAVINCQDIGLRLPLEVTLSEPEVDFSFAELGEPATLSDEIDLGNFSDLIQRSMRPDNPSNPFSIIIPRVNRNVHIQLGDEALLMKDDCFWKVNWPFMKVLEESATIVDGFVKVGLLEEGGGFFHFHGKWIAMAFYIKADDVIIRYMDG</sequence>